<organism evidence="1 2">
    <name type="scientific">Sodalis glossinidius (strain morsitans)</name>
    <dbReference type="NCBI Taxonomy" id="343509"/>
    <lineage>
        <taxon>Bacteria</taxon>
        <taxon>Pseudomonadati</taxon>
        <taxon>Pseudomonadota</taxon>
        <taxon>Gammaproteobacteria</taxon>
        <taxon>Enterobacterales</taxon>
        <taxon>Bruguierivoracaceae</taxon>
        <taxon>Sodalis</taxon>
    </lineage>
</organism>
<name>A0A193QIA6_SODGM</name>
<dbReference type="AlphaFoldDB" id="A0A193QIA6"/>
<evidence type="ECO:0008006" key="3">
    <source>
        <dbReference type="Google" id="ProtNLM"/>
    </source>
</evidence>
<evidence type="ECO:0000313" key="2">
    <source>
        <dbReference type="Proteomes" id="UP000245838"/>
    </source>
</evidence>
<gene>
    <name evidence="1" type="ORF">SGGMMB4_01890</name>
</gene>
<evidence type="ECO:0000313" key="1">
    <source>
        <dbReference type="EMBL" id="CRL44660.1"/>
    </source>
</evidence>
<reference evidence="1 2" key="1">
    <citation type="submission" date="2015-05" db="EMBL/GenBank/DDBJ databases">
        <authorList>
            <person name="Goodhead I."/>
        </authorList>
    </citation>
    <scope>NUCLEOTIDE SEQUENCE [LARGE SCALE GENOMIC DNA]</scope>
    <source>
        <strain evidence="2">morsitans</strain>
    </source>
</reference>
<dbReference type="Proteomes" id="UP000245838">
    <property type="component" value="Chromosome sggmmb4_Chromosome"/>
</dbReference>
<proteinExistence type="predicted"/>
<dbReference type="EMBL" id="LN854557">
    <property type="protein sequence ID" value="CRL44660.1"/>
    <property type="molecule type" value="Genomic_DNA"/>
</dbReference>
<accession>A0A193QIA6</accession>
<protein>
    <recommendedName>
        <fullName evidence="3">DNA adenine methylase</fullName>
    </recommendedName>
</protein>
<sequence length="45" mass="5256">MVISVNDIPEMRSIFKNPHIDVVDLKYSLGNNRHSRCELIIRNFA</sequence>